<dbReference type="InterPro" id="IPR050374">
    <property type="entry name" value="RRT5_SRSF_SR"/>
</dbReference>
<keyword evidence="9 13" id="KW-0694">RNA-binding</keyword>
<comment type="function">
    <text evidence="11">Regulates global gene expression after oxidative stress. Interacts and stabilizes mRNAs and may regulate their transition between different cytoplasmic components after oxidative stress.</text>
</comment>
<dbReference type="GO" id="GO:0003677">
    <property type="term" value="F:DNA binding"/>
    <property type="evidence" value="ECO:0007669"/>
    <property type="project" value="UniProtKB-ARBA"/>
</dbReference>
<accession>A0A5B0LSP6</accession>
<evidence type="ECO:0000256" key="9">
    <source>
        <dbReference type="ARBA" id="ARBA00022884"/>
    </source>
</evidence>
<feature type="compositionally biased region" description="Polar residues" evidence="14">
    <location>
        <begin position="137"/>
        <end position="146"/>
    </location>
</feature>
<name>A0A5B0LSP6_PUCGR</name>
<evidence type="ECO:0000256" key="2">
    <source>
        <dbReference type="ARBA" id="ARBA00004496"/>
    </source>
</evidence>
<evidence type="ECO:0000256" key="8">
    <source>
        <dbReference type="ARBA" id="ARBA00022840"/>
    </source>
</evidence>
<dbReference type="AlphaFoldDB" id="A0A5B0LSP6"/>
<evidence type="ECO:0008006" key="20">
    <source>
        <dbReference type="Google" id="ProtNLM"/>
    </source>
</evidence>
<gene>
    <name evidence="18" type="ORF">PGT21_004270</name>
</gene>
<dbReference type="OrthoDB" id="434258at2759"/>
<feature type="region of interest" description="Disordered" evidence="14">
    <location>
        <begin position="468"/>
        <end position="494"/>
    </location>
</feature>
<evidence type="ECO:0000256" key="11">
    <source>
        <dbReference type="ARBA" id="ARBA00055199"/>
    </source>
</evidence>
<evidence type="ECO:0000313" key="18">
    <source>
        <dbReference type="EMBL" id="KAA1067412.1"/>
    </source>
</evidence>
<evidence type="ECO:0000256" key="5">
    <source>
        <dbReference type="ARBA" id="ARBA00022741"/>
    </source>
</evidence>
<evidence type="ECO:0000313" key="19">
    <source>
        <dbReference type="Proteomes" id="UP000324748"/>
    </source>
</evidence>
<dbReference type="PROSITE" id="PS51938">
    <property type="entry name" value="SUZ_C"/>
    <property type="match status" value="1"/>
</dbReference>
<feature type="compositionally biased region" description="Low complexity" evidence="14">
    <location>
        <begin position="1"/>
        <end position="29"/>
    </location>
</feature>
<dbReference type="InterPro" id="IPR001374">
    <property type="entry name" value="R3H_dom"/>
</dbReference>
<keyword evidence="6" id="KW-0378">Hydrolase</keyword>
<dbReference type="Pfam" id="PF01424">
    <property type="entry name" value="R3H"/>
    <property type="match status" value="1"/>
</dbReference>
<dbReference type="InterPro" id="IPR034186">
    <property type="entry name" value="PIN4-like_RRM"/>
</dbReference>
<feature type="compositionally biased region" description="Polar residues" evidence="14">
    <location>
        <begin position="154"/>
        <end position="167"/>
    </location>
</feature>
<dbReference type="Proteomes" id="UP000324748">
    <property type="component" value="Unassembled WGS sequence"/>
</dbReference>
<feature type="domain" description="R3H" evidence="16">
    <location>
        <begin position="386"/>
        <end position="450"/>
    </location>
</feature>
<dbReference type="SMART" id="SM00360">
    <property type="entry name" value="RRM"/>
    <property type="match status" value="1"/>
</dbReference>
<dbReference type="Gene3D" id="3.30.1370.50">
    <property type="entry name" value="R3H-like domain"/>
    <property type="match status" value="1"/>
</dbReference>
<evidence type="ECO:0000256" key="12">
    <source>
        <dbReference type="ARBA" id="ARBA00062407"/>
    </source>
</evidence>
<feature type="compositionally biased region" description="Polar residues" evidence="14">
    <location>
        <begin position="54"/>
        <end position="66"/>
    </location>
</feature>
<dbReference type="GO" id="GO:0005737">
    <property type="term" value="C:cytoplasm"/>
    <property type="evidence" value="ECO:0007669"/>
    <property type="project" value="UniProtKB-SubCell"/>
</dbReference>
<evidence type="ECO:0000256" key="14">
    <source>
        <dbReference type="SAM" id="MobiDB-lite"/>
    </source>
</evidence>
<evidence type="ECO:0000256" key="10">
    <source>
        <dbReference type="ARBA" id="ARBA00023242"/>
    </source>
</evidence>
<keyword evidence="7" id="KW-0347">Helicase</keyword>
<dbReference type="FunFam" id="3.30.1370.50:FF:000002">
    <property type="entry name" value="Immunoglobulin mu DNA-binding protein 2"/>
    <property type="match status" value="1"/>
</dbReference>
<dbReference type="PANTHER" id="PTHR23003:SF17">
    <property type="entry name" value="RNA-BINDING PROTEIN PIN4"/>
    <property type="match status" value="1"/>
</dbReference>
<dbReference type="SUPFAM" id="SSF82708">
    <property type="entry name" value="R3H domain"/>
    <property type="match status" value="1"/>
</dbReference>
<dbReference type="InterPro" id="IPR012677">
    <property type="entry name" value="Nucleotide-bd_a/b_plait_sf"/>
</dbReference>
<dbReference type="EMBL" id="VSWC01000184">
    <property type="protein sequence ID" value="KAA1067412.1"/>
    <property type="molecule type" value="Genomic_DNA"/>
</dbReference>
<sequence>MAHQQQQQAQPAIEQQQQLKQNNNSNTTNDNDHHHHLSIKREKSMTTLRKKQSQRFTVAHTSNPGSSEPVPPLPNALNPPTHELRPPSISSTSDSDFSPLTQTHSQSNYMPNPHASSFDPASIFGNQFSTGPPPISRTGTNLSSVGSAAPSAIGSMNMNTTSTNQSGPAPEGDDDIIPTAIVIKNIPFSVRREQLLAIIEDLMIPLPYAFNYHFDNGVFRGLAFANFRSASEADAAVAGLNGFDISGRKLRVEYKKVLQAGEKERIEKEKAIKRMRSMQLQKESTLLDQYSVHSQPAMPSSSTHISFGNYTSHEDEYRGLGGMHNHPPMPSSIPHRPSQSVLNSNSNQHPFLSSNHELSSAQQAFENFSLSGALESKQSKELDMNDPQTLELYSRVVVFKEDKLRDELAFAKSLSGPQRRIVHQIAKKLGLVHRSEGVGEERFVVVSKLASGGAPRISRVASSANMGRAASGQQGAMGAGQGRYDGGLGTNSSALRMKKSMPDMRVREMSSGVFYPEPSPRDLLGRKSNINLRENLGSKQSPFSFQQPDEIPSVSIIPNHHHHHHHQQQQQQQQQLSSSSLSNNNPHQIIRQPKGPEGGAGKGFATSQLPSLRSPLHHQSSRTDLTSVFGTDDPCRPSENL</sequence>
<dbReference type="GO" id="GO:0005524">
    <property type="term" value="F:ATP binding"/>
    <property type="evidence" value="ECO:0007669"/>
    <property type="project" value="UniProtKB-KW"/>
</dbReference>
<feature type="domain" description="RRM" evidence="15">
    <location>
        <begin position="179"/>
        <end position="257"/>
    </location>
</feature>
<evidence type="ECO:0000256" key="13">
    <source>
        <dbReference type="PROSITE-ProRule" id="PRU00176"/>
    </source>
</evidence>
<feature type="compositionally biased region" description="Polar residues" evidence="14">
    <location>
        <begin position="538"/>
        <end position="547"/>
    </location>
</feature>
<keyword evidence="3" id="KW-0963">Cytoplasm</keyword>
<evidence type="ECO:0000256" key="6">
    <source>
        <dbReference type="ARBA" id="ARBA00022801"/>
    </source>
</evidence>
<comment type="caution">
    <text evidence="18">The sequence shown here is derived from an EMBL/GenBank/DDBJ whole genome shotgun (WGS) entry which is preliminary data.</text>
</comment>
<keyword evidence="5" id="KW-0547">Nucleotide-binding</keyword>
<dbReference type="CDD" id="cd12253">
    <property type="entry name" value="RRM_PIN4_like"/>
    <property type="match status" value="1"/>
</dbReference>
<keyword evidence="8" id="KW-0067">ATP-binding</keyword>
<proteinExistence type="predicted"/>
<feature type="compositionally biased region" description="Low complexity" evidence="14">
    <location>
        <begin position="568"/>
        <end position="588"/>
    </location>
</feature>
<evidence type="ECO:0000256" key="1">
    <source>
        <dbReference type="ARBA" id="ARBA00004123"/>
    </source>
</evidence>
<keyword evidence="19" id="KW-1185">Reference proteome</keyword>
<dbReference type="GO" id="GO:0016787">
    <property type="term" value="F:hydrolase activity"/>
    <property type="evidence" value="ECO:0007669"/>
    <property type="project" value="UniProtKB-KW"/>
</dbReference>
<reference evidence="18 19" key="1">
    <citation type="submission" date="2019-05" db="EMBL/GenBank/DDBJ databases">
        <title>Emergence of the Ug99 lineage of the wheat stem rust pathogen through somatic hybridization.</title>
        <authorList>
            <person name="Li F."/>
            <person name="Upadhyaya N.M."/>
            <person name="Sperschneider J."/>
            <person name="Matny O."/>
            <person name="Nguyen-Phuc H."/>
            <person name="Mago R."/>
            <person name="Raley C."/>
            <person name="Miller M.E."/>
            <person name="Silverstein K.A.T."/>
            <person name="Henningsen E."/>
            <person name="Hirsch C.D."/>
            <person name="Visser B."/>
            <person name="Pretorius Z.A."/>
            <person name="Steffenson B.J."/>
            <person name="Schwessinger B."/>
            <person name="Dodds P.N."/>
            <person name="Figueroa M."/>
        </authorList>
    </citation>
    <scope>NUCLEOTIDE SEQUENCE [LARGE SCALE GENOMIC DNA]</scope>
    <source>
        <strain evidence="18">21-0</strain>
    </source>
</reference>
<dbReference type="GO" id="GO:0003729">
    <property type="term" value="F:mRNA binding"/>
    <property type="evidence" value="ECO:0007669"/>
    <property type="project" value="TreeGrafter"/>
</dbReference>
<feature type="compositionally biased region" description="Polar residues" evidence="14">
    <location>
        <begin position="337"/>
        <end position="353"/>
    </location>
</feature>
<dbReference type="GO" id="GO:0071014">
    <property type="term" value="C:post-mRNA release spliceosomal complex"/>
    <property type="evidence" value="ECO:0007669"/>
    <property type="project" value="UniProtKB-ARBA"/>
</dbReference>
<evidence type="ECO:0000256" key="7">
    <source>
        <dbReference type="ARBA" id="ARBA00022806"/>
    </source>
</evidence>
<comment type="subcellular location">
    <subcellularLocation>
        <location evidence="2">Cytoplasm</location>
    </subcellularLocation>
    <subcellularLocation>
        <location evidence="1">Nucleus</location>
    </subcellularLocation>
</comment>
<keyword evidence="4" id="KW-0597">Phosphoprotein</keyword>
<feature type="region of interest" description="Disordered" evidence="14">
    <location>
        <begin position="538"/>
        <end position="641"/>
    </location>
</feature>
<dbReference type="PANTHER" id="PTHR23003">
    <property type="entry name" value="RNA RECOGNITION MOTIF RRM DOMAIN CONTAINING PROTEIN"/>
    <property type="match status" value="1"/>
</dbReference>
<evidence type="ECO:0000256" key="3">
    <source>
        <dbReference type="ARBA" id="ARBA00022490"/>
    </source>
</evidence>
<dbReference type="Gene3D" id="3.30.70.330">
    <property type="match status" value="1"/>
</dbReference>
<comment type="subunit">
    <text evidence="12">Interacts with csx1.</text>
</comment>
<keyword evidence="10" id="KW-0539">Nucleus</keyword>
<dbReference type="SMART" id="SM00393">
    <property type="entry name" value="R3H"/>
    <property type="match status" value="1"/>
</dbReference>
<feature type="compositionally biased region" description="Gly residues" evidence="14">
    <location>
        <begin position="475"/>
        <end position="489"/>
    </location>
</feature>
<evidence type="ECO:0000256" key="4">
    <source>
        <dbReference type="ARBA" id="ARBA00022553"/>
    </source>
</evidence>
<dbReference type="InterPro" id="IPR035979">
    <property type="entry name" value="RBD_domain_sf"/>
</dbReference>
<dbReference type="SUPFAM" id="SSF54928">
    <property type="entry name" value="RNA-binding domain, RBD"/>
    <property type="match status" value="1"/>
</dbReference>
<dbReference type="InterPro" id="IPR000504">
    <property type="entry name" value="RRM_dom"/>
</dbReference>
<dbReference type="FunFam" id="3.30.70.330:FF:000183">
    <property type="entry name" value="R3H domain containing protein"/>
    <property type="match status" value="1"/>
</dbReference>
<dbReference type="Pfam" id="PF00076">
    <property type="entry name" value="RRM_1"/>
    <property type="match status" value="1"/>
</dbReference>
<dbReference type="GO" id="GO:0004386">
    <property type="term" value="F:helicase activity"/>
    <property type="evidence" value="ECO:0007669"/>
    <property type="project" value="UniProtKB-KW"/>
</dbReference>
<feature type="compositionally biased region" description="Low complexity" evidence="14">
    <location>
        <begin position="75"/>
        <end position="99"/>
    </location>
</feature>
<dbReference type="InterPro" id="IPR024642">
    <property type="entry name" value="SUZ-C"/>
</dbReference>
<feature type="compositionally biased region" description="Polar residues" evidence="14">
    <location>
        <begin position="100"/>
        <end position="110"/>
    </location>
</feature>
<feature type="region of interest" description="Disordered" evidence="14">
    <location>
        <begin position="1"/>
        <end position="173"/>
    </location>
</feature>
<evidence type="ECO:0000259" key="17">
    <source>
        <dbReference type="PROSITE" id="PS51938"/>
    </source>
</evidence>
<dbReference type="PROSITE" id="PS50102">
    <property type="entry name" value="RRM"/>
    <property type="match status" value="1"/>
</dbReference>
<feature type="domain" description="SUZ-C" evidence="17">
    <location>
        <begin position="564"/>
        <end position="608"/>
    </location>
</feature>
<feature type="region of interest" description="Disordered" evidence="14">
    <location>
        <begin position="324"/>
        <end position="353"/>
    </location>
</feature>
<protein>
    <recommendedName>
        <fullName evidence="20">RRM domain-containing protein</fullName>
    </recommendedName>
</protein>
<evidence type="ECO:0000259" key="16">
    <source>
        <dbReference type="PROSITE" id="PS51061"/>
    </source>
</evidence>
<organism evidence="18 19">
    <name type="scientific">Puccinia graminis f. sp. tritici</name>
    <dbReference type="NCBI Taxonomy" id="56615"/>
    <lineage>
        <taxon>Eukaryota</taxon>
        <taxon>Fungi</taxon>
        <taxon>Dikarya</taxon>
        <taxon>Basidiomycota</taxon>
        <taxon>Pucciniomycotina</taxon>
        <taxon>Pucciniomycetes</taxon>
        <taxon>Pucciniales</taxon>
        <taxon>Pucciniaceae</taxon>
        <taxon>Puccinia</taxon>
    </lineage>
</organism>
<dbReference type="InterPro" id="IPR036867">
    <property type="entry name" value="R3H_dom_sf"/>
</dbReference>
<dbReference type="PROSITE" id="PS51061">
    <property type="entry name" value="R3H"/>
    <property type="match status" value="1"/>
</dbReference>
<evidence type="ECO:0000259" key="15">
    <source>
        <dbReference type="PROSITE" id="PS50102"/>
    </source>
</evidence>